<dbReference type="InParanoid" id="A0A158NXK2"/>
<reference evidence="3" key="1">
    <citation type="journal article" date="2011" name="PLoS Genet.">
        <title>The genome sequence of the leaf-cutter ant Atta cephalotes reveals insights into its obligate symbiotic lifestyle.</title>
        <authorList>
            <person name="Suen G."/>
            <person name="Teiling C."/>
            <person name="Li L."/>
            <person name="Holt C."/>
            <person name="Abouheif E."/>
            <person name="Bornberg-Bauer E."/>
            <person name="Bouffard P."/>
            <person name="Caldera E.J."/>
            <person name="Cash E."/>
            <person name="Cavanaugh A."/>
            <person name="Denas O."/>
            <person name="Elhaik E."/>
            <person name="Fave M.J."/>
            <person name="Gadau J."/>
            <person name="Gibson J.D."/>
            <person name="Graur D."/>
            <person name="Grubbs K.J."/>
            <person name="Hagen D.E."/>
            <person name="Harkins T.T."/>
            <person name="Helmkampf M."/>
            <person name="Hu H."/>
            <person name="Johnson B.R."/>
            <person name="Kim J."/>
            <person name="Marsh S.E."/>
            <person name="Moeller J.A."/>
            <person name="Munoz-Torres M.C."/>
            <person name="Murphy M.C."/>
            <person name="Naughton M.C."/>
            <person name="Nigam S."/>
            <person name="Overson R."/>
            <person name="Rajakumar R."/>
            <person name="Reese J.T."/>
            <person name="Scott J.J."/>
            <person name="Smith C.R."/>
            <person name="Tao S."/>
            <person name="Tsutsui N.D."/>
            <person name="Viljakainen L."/>
            <person name="Wissler L."/>
            <person name="Yandell M.D."/>
            <person name="Zimmer F."/>
            <person name="Taylor J."/>
            <person name="Slater S.C."/>
            <person name="Clifton S.W."/>
            <person name="Warren W.C."/>
            <person name="Elsik C.G."/>
            <person name="Smith C.D."/>
            <person name="Weinstock G.M."/>
            <person name="Gerardo N.M."/>
            <person name="Currie C.R."/>
        </authorList>
    </citation>
    <scope>NUCLEOTIDE SEQUENCE [LARGE SCALE GENOMIC DNA]</scope>
</reference>
<sequence>MEKNEFRAVIKHFYLKKWTAAQIKAELNEVHGNSAPALKTIYFWINEFKRGRTCTEDETRSGRPVEITLDIVEKIHGMIMENRRMKVREIAEAVGISTERVHNILHEKLHVKKLCTRWVPRLLTLDQKRMRKDVSMQCLAMFKRNPQDFWRRFVTVDETWIHYYTPETKQQSKQWIMSGENAPKKAKTVLSAGKVMATVFWDSQGIILIDYLQKDKTITGEYYATLLDRLKEELKKKRPRLACKKVLFHQDNTPSHKSTVAMAKLHELGYELIPHPPYSPDLAP</sequence>
<proteinExistence type="predicted"/>
<dbReference type="EnsemblMetazoa" id="XM_012206870.1">
    <property type="protein sequence ID" value="XP_012062260.1"/>
    <property type="gene ID" value="LOC105625548"/>
</dbReference>
<dbReference type="InterPro" id="IPR052709">
    <property type="entry name" value="Transposase-MT_Hybrid"/>
</dbReference>
<dbReference type="PANTHER" id="PTHR46060">
    <property type="entry name" value="MARINER MOS1 TRANSPOSASE-LIKE PROTEIN"/>
    <property type="match status" value="1"/>
</dbReference>
<reference evidence="2" key="2">
    <citation type="submission" date="2016-04" db="UniProtKB">
        <authorList>
            <consortium name="EnsemblMetazoa"/>
        </authorList>
    </citation>
    <scope>IDENTIFICATION</scope>
</reference>
<dbReference type="KEGG" id="acep:105625548"/>
<dbReference type="OrthoDB" id="10059877at2759"/>
<dbReference type="GO" id="GO:0003676">
    <property type="term" value="F:nucleic acid binding"/>
    <property type="evidence" value="ECO:0007669"/>
    <property type="project" value="InterPro"/>
</dbReference>
<dbReference type="InterPro" id="IPR001888">
    <property type="entry name" value="Transposase_1"/>
</dbReference>
<dbReference type="EMBL" id="ADTU01030668">
    <property type="status" value="NOT_ANNOTATED_CDS"/>
    <property type="molecule type" value="Genomic_DNA"/>
</dbReference>
<gene>
    <name evidence="2" type="primary">105625548</name>
</gene>
<dbReference type="PANTHER" id="PTHR46060:SF1">
    <property type="entry name" value="MARINER MOS1 TRANSPOSASE-LIKE PROTEIN"/>
    <property type="match status" value="1"/>
</dbReference>
<protein>
    <recommendedName>
        <fullName evidence="1">Mos1 transposase HTH domain-containing protein</fullName>
    </recommendedName>
</protein>
<accession>A0A158NXK2</accession>
<keyword evidence="3" id="KW-1185">Reference proteome</keyword>
<dbReference type="Pfam" id="PF17906">
    <property type="entry name" value="HTH_48"/>
    <property type="match status" value="1"/>
</dbReference>
<dbReference type="Proteomes" id="UP000005205">
    <property type="component" value="Unassembled WGS sequence"/>
</dbReference>
<organism evidence="2 3">
    <name type="scientific">Atta cephalotes</name>
    <name type="common">Leafcutter ant</name>
    <dbReference type="NCBI Taxonomy" id="12957"/>
    <lineage>
        <taxon>Eukaryota</taxon>
        <taxon>Metazoa</taxon>
        <taxon>Ecdysozoa</taxon>
        <taxon>Arthropoda</taxon>
        <taxon>Hexapoda</taxon>
        <taxon>Insecta</taxon>
        <taxon>Pterygota</taxon>
        <taxon>Neoptera</taxon>
        <taxon>Endopterygota</taxon>
        <taxon>Hymenoptera</taxon>
        <taxon>Apocrita</taxon>
        <taxon>Aculeata</taxon>
        <taxon>Formicoidea</taxon>
        <taxon>Formicidae</taxon>
        <taxon>Myrmicinae</taxon>
        <taxon>Atta</taxon>
    </lineage>
</organism>
<dbReference type="Gene3D" id="1.10.10.1450">
    <property type="match status" value="1"/>
</dbReference>
<feature type="domain" description="Mos1 transposase HTH" evidence="1">
    <location>
        <begin position="3"/>
        <end position="51"/>
    </location>
</feature>
<dbReference type="Pfam" id="PF01359">
    <property type="entry name" value="Transposase_1"/>
    <property type="match status" value="1"/>
</dbReference>
<dbReference type="AlphaFoldDB" id="A0A158NXK2"/>
<dbReference type="InterPro" id="IPR036397">
    <property type="entry name" value="RNaseH_sf"/>
</dbReference>
<evidence type="ECO:0000259" key="1">
    <source>
        <dbReference type="Pfam" id="PF17906"/>
    </source>
</evidence>
<dbReference type="Gene3D" id="3.30.420.10">
    <property type="entry name" value="Ribonuclease H-like superfamily/Ribonuclease H"/>
    <property type="match status" value="1"/>
</dbReference>
<name>A0A158NXK2_ATTCE</name>
<dbReference type="STRING" id="12957.A0A158NXK2"/>
<evidence type="ECO:0000313" key="3">
    <source>
        <dbReference type="Proteomes" id="UP000005205"/>
    </source>
</evidence>
<evidence type="ECO:0000313" key="2">
    <source>
        <dbReference type="EnsemblMetazoa" id="XP_012062260.1"/>
    </source>
</evidence>
<dbReference type="InterPro" id="IPR041426">
    <property type="entry name" value="Mos1_HTH"/>
</dbReference>